<dbReference type="InterPro" id="IPR035768">
    <property type="entry name" value="SPRY_HERC1"/>
</dbReference>
<evidence type="ECO:0000256" key="7">
    <source>
        <dbReference type="ARBA" id="ARBA00022679"/>
    </source>
</evidence>
<feature type="compositionally biased region" description="Polar residues" evidence="13">
    <location>
        <begin position="341"/>
        <end position="352"/>
    </location>
</feature>
<dbReference type="InterPro" id="IPR013320">
    <property type="entry name" value="ConA-like_dom_sf"/>
</dbReference>
<comment type="pathway">
    <text evidence="3">Protein modification; protein ubiquitination.</text>
</comment>
<evidence type="ECO:0000256" key="1">
    <source>
        <dbReference type="ARBA" id="ARBA00000885"/>
    </source>
</evidence>
<dbReference type="CDD" id="cd14401">
    <property type="entry name" value="UBA_HERC1"/>
    <property type="match status" value="1"/>
</dbReference>
<dbReference type="PRINTS" id="PR00633">
    <property type="entry name" value="RCCNDNSATION"/>
</dbReference>
<dbReference type="InterPro" id="IPR003877">
    <property type="entry name" value="SPRY_dom"/>
</dbReference>
<dbReference type="InterPro" id="IPR035983">
    <property type="entry name" value="Hect_E3_ubiquitin_ligase"/>
</dbReference>
<dbReference type="Gene3D" id="3.30.2410.10">
    <property type="entry name" value="Hect, E3 ligase catalytic domain"/>
    <property type="match status" value="1"/>
</dbReference>
<organism evidence="16 17">
    <name type="scientific">Owenia fusiformis</name>
    <name type="common">Polychaete worm</name>
    <dbReference type="NCBI Taxonomy" id="6347"/>
    <lineage>
        <taxon>Eukaryota</taxon>
        <taxon>Metazoa</taxon>
        <taxon>Spiralia</taxon>
        <taxon>Lophotrochozoa</taxon>
        <taxon>Annelida</taxon>
        <taxon>Polychaeta</taxon>
        <taxon>Sedentaria</taxon>
        <taxon>Canalipalpata</taxon>
        <taxon>Sabellida</taxon>
        <taxon>Oweniida</taxon>
        <taxon>Oweniidae</taxon>
        <taxon>Owenia</taxon>
    </lineage>
</organism>
<dbReference type="CDD" id="cd12881">
    <property type="entry name" value="SPRY_HERC1"/>
    <property type="match status" value="1"/>
</dbReference>
<dbReference type="Pfam" id="PF00400">
    <property type="entry name" value="WD40"/>
    <property type="match status" value="2"/>
</dbReference>
<dbReference type="SUPFAM" id="SSF50985">
    <property type="entry name" value="RCC1/BLIP-II"/>
    <property type="match status" value="3"/>
</dbReference>
<feature type="domain" description="HECT" evidence="15">
    <location>
        <begin position="4661"/>
        <end position="5008"/>
    </location>
</feature>
<feature type="compositionally biased region" description="Low complexity" evidence="13">
    <location>
        <begin position="319"/>
        <end position="333"/>
    </location>
</feature>
<keyword evidence="9 10" id="KW-0833">Ubl conjugation pathway</keyword>
<comment type="catalytic activity">
    <reaction evidence="1">
        <text>S-ubiquitinyl-[E2 ubiquitin-conjugating enzyme]-L-cysteine + [acceptor protein]-L-lysine = [E2 ubiquitin-conjugating enzyme]-L-cysteine + N(6)-ubiquitinyl-[acceptor protein]-L-lysine.</text>
        <dbReference type="EC" id="2.3.2.26"/>
    </reaction>
</comment>
<evidence type="ECO:0000256" key="9">
    <source>
        <dbReference type="ARBA" id="ARBA00022786"/>
    </source>
</evidence>
<feature type="repeat" description="RCC1" evidence="12">
    <location>
        <begin position="663"/>
        <end position="715"/>
    </location>
</feature>
<dbReference type="PROSITE" id="PS00626">
    <property type="entry name" value="RCC1_2"/>
    <property type="match status" value="3"/>
</dbReference>
<feature type="repeat" description="RCC1" evidence="12">
    <location>
        <begin position="612"/>
        <end position="662"/>
    </location>
</feature>
<dbReference type="InterPro" id="IPR000408">
    <property type="entry name" value="Reg_chr_condens"/>
</dbReference>
<feature type="compositionally biased region" description="Acidic residues" evidence="13">
    <location>
        <begin position="1327"/>
        <end position="1337"/>
    </location>
</feature>
<feature type="region of interest" description="Disordered" evidence="13">
    <location>
        <begin position="3854"/>
        <end position="3894"/>
    </location>
</feature>
<feature type="region of interest" description="Disordered" evidence="13">
    <location>
        <begin position="2853"/>
        <end position="2895"/>
    </location>
</feature>
<feature type="repeat" description="RCC1" evidence="12">
    <location>
        <begin position="351"/>
        <end position="400"/>
    </location>
</feature>
<feature type="repeat" description="RCC1" evidence="12">
    <location>
        <begin position="4207"/>
        <end position="4261"/>
    </location>
</feature>
<dbReference type="FunFam" id="3.30.2410.10:FF:000006">
    <property type="entry name" value="probable E3 ubiquitin-protein ligase HERC1 isoform X2"/>
    <property type="match status" value="1"/>
</dbReference>
<keyword evidence="17" id="KW-1185">Reference proteome</keyword>
<proteinExistence type="predicted"/>
<dbReference type="InterPro" id="IPR000569">
    <property type="entry name" value="HECT_dom"/>
</dbReference>
<feature type="repeat" description="RCC1" evidence="12">
    <location>
        <begin position="4471"/>
        <end position="4522"/>
    </location>
</feature>
<dbReference type="Pfam" id="PF25390">
    <property type="entry name" value="WD40_RLD"/>
    <property type="match status" value="2"/>
</dbReference>
<dbReference type="InterPro" id="IPR043136">
    <property type="entry name" value="B30.2/SPRY_sf"/>
</dbReference>
<dbReference type="SMART" id="SM00449">
    <property type="entry name" value="SPRY"/>
    <property type="match status" value="1"/>
</dbReference>
<dbReference type="Gene3D" id="2.60.120.920">
    <property type="match status" value="1"/>
</dbReference>
<feature type="repeat" description="RCC1" evidence="12">
    <location>
        <begin position="401"/>
        <end position="455"/>
    </location>
</feature>
<feature type="region of interest" description="Disordered" evidence="13">
    <location>
        <begin position="2983"/>
        <end position="3021"/>
    </location>
</feature>
<accession>A0A8S4PTD6</accession>
<evidence type="ECO:0000259" key="14">
    <source>
        <dbReference type="PROSITE" id="PS50188"/>
    </source>
</evidence>
<dbReference type="InterPro" id="IPR036322">
    <property type="entry name" value="WD40_repeat_dom_sf"/>
</dbReference>
<dbReference type="Pfam" id="PF00632">
    <property type="entry name" value="HECT"/>
    <property type="match status" value="1"/>
</dbReference>
<evidence type="ECO:0000313" key="16">
    <source>
        <dbReference type="EMBL" id="CAH1796720.1"/>
    </source>
</evidence>
<feature type="repeat" description="RCC1" evidence="12">
    <location>
        <begin position="4419"/>
        <end position="4470"/>
    </location>
</feature>
<dbReference type="Proteomes" id="UP000749559">
    <property type="component" value="Unassembled WGS sequence"/>
</dbReference>
<feature type="compositionally biased region" description="Polar residues" evidence="13">
    <location>
        <begin position="2857"/>
        <end position="2868"/>
    </location>
</feature>
<dbReference type="InterPro" id="IPR009091">
    <property type="entry name" value="RCC1/BLIP-II"/>
</dbReference>
<comment type="subcellular location">
    <subcellularLocation>
        <location evidence="2">Cytoplasm</location>
    </subcellularLocation>
</comment>
<feature type="repeat" description="RCC1" evidence="12">
    <location>
        <begin position="4314"/>
        <end position="4365"/>
    </location>
</feature>
<feature type="region of interest" description="Disordered" evidence="13">
    <location>
        <begin position="319"/>
        <end position="352"/>
    </location>
</feature>
<feature type="compositionally biased region" description="Polar residues" evidence="13">
    <location>
        <begin position="1404"/>
        <end position="1414"/>
    </location>
</feature>
<reference evidence="16" key="1">
    <citation type="submission" date="2022-03" db="EMBL/GenBank/DDBJ databases">
        <authorList>
            <person name="Martin C."/>
        </authorList>
    </citation>
    <scope>NUCLEOTIDE SEQUENCE</scope>
</reference>
<dbReference type="PANTHER" id="PTHR22872:SF6">
    <property type="entry name" value="E3 UBIQUITIN-PROTEIN LIGASE HERC1-RELATED"/>
    <property type="match status" value="1"/>
</dbReference>
<keyword evidence="5" id="KW-0963">Cytoplasm</keyword>
<dbReference type="EMBL" id="CAIIXF020000010">
    <property type="protein sequence ID" value="CAH1796720.1"/>
    <property type="molecule type" value="Genomic_DNA"/>
</dbReference>
<dbReference type="PROSITE" id="PS50012">
    <property type="entry name" value="RCC1_3"/>
    <property type="match status" value="13"/>
</dbReference>
<feature type="compositionally biased region" description="Basic and acidic residues" evidence="13">
    <location>
        <begin position="1292"/>
        <end position="1326"/>
    </location>
</feature>
<dbReference type="Pfam" id="PF00622">
    <property type="entry name" value="SPRY"/>
    <property type="match status" value="1"/>
</dbReference>
<gene>
    <name evidence="16" type="ORF">OFUS_LOCUS21102</name>
</gene>
<feature type="repeat" description="WD" evidence="11">
    <location>
        <begin position="3906"/>
        <end position="3947"/>
    </location>
</feature>
<dbReference type="GO" id="GO:0061630">
    <property type="term" value="F:ubiquitin protein ligase activity"/>
    <property type="evidence" value="ECO:0007669"/>
    <property type="project" value="UniProtKB-EC"/>
</dbReference>
<evidence type="ECO:0000256" key="10">
    <source>
        <dbReference type="PROSITE-ProRule" id="PRU00104"/>
    </source>
</evidence>
<dbReference type="EC" id="2.3.2.26" evidence="4"/>
<feature type="compositionally biased region" description="Low complexity" evidence="13">
    <location>
        <begin position="3881"/>
        <end position="3894"/>
    </location>
</feature>
<dbReference type="Gene3D" id="2.130.10.10">
    <property type="entry name" value="YVTN repeat-like/Quinoprotein amine dehydrogenase"/>
    <property type="match status" value="2"/>
</dbReference>
<feature type="repeat" description="WD" evidence="11">
    <location>
        <begin position="3763"/>
        <end position="3794"/>
    </location>
</feature>
<evidence type="ECO:0000256" key="11">
    <source>
        <dbReference type="PROSITE-ProRule" id="PRU00221"/>
    </source>
</evidence>
<feature type="compositionally biased region" description="Basic and acidic residues" evidence="13">
    <location>
        <begin position="1969"/>
        <end position="1978"/>
    </location>
</feature>
<name>A0A8S4PTD6_OWEFU</name>
<comment type="caution">
    <text evidence="16">The sequence shown here is derived from an EMBL/GenBank/DDBJ whole genome shotgun (WGS) entry which is preliminary data.</text>
</comment>
<evidence type="ECO:0000259" key="15">
    <source>
        <dbReference type="PROSITE" id="PS50237"/>
    </source>
</evidence>
<feature type="repeat" description="WD" evidence="11">
    <location>
        <begin position="3568"/>
        <end position="3601"/>
    </location>
</feature>
<feature type="region of interest" description="Disordered" evidence="13">
    <location>
        <begin position="2418"/>
        <end position="2474"/>
    </location>
</feature>
<dbReference type="PROSITE" id="PS50082">
    <property type="entry name" value="WD_REPEATS_2"/>
    <property type="match status" value="3"/>
</dbReference>
<dbReference type="SUPFAM" id="SSF50978">
    <property type="entry name" value="WD40 repeat-like"/>
    <property type="match status" value="1"/>
</dbReference>
<dbReference type="SUPFAM" id="SSF56204">
    <property type="entry name" value="Hect, E3 ligase catalytic domain"/>
    <property type="match status" value="1"/>
</dbReference>
<feature type="compositionally biased region" description="Polar residues" evidence="13">
    <location>
        <begin position="1281"/>
        <end position="1291"/>
    </location>
</feature>
<evidence type="ECO:0000256" key="3">
    <source>
        <dbReference type="ARBA" id="ARBA00004906"/>
    </source>
</evidence>
<dbReference type="InterPro" id="IPR058923">
    <property type="entry name" value="RCC1-like_dom"/>
</dbReference>
<dbReference type="SMART" id="SM00320">
    <property type="entry name" value="WD40"/>
    <property type="match status" value="7"/>
</dbReference>
<evidence type="ECO:0000313" key="17">
    <source>
        <dbReference type="Proteomes" id="UP000749559"/>
    </source>
</evidence>
<evidence type="ECO:0000256" key="4">
    <source>
        <dbReference type="ARBA" id="ARBA00012485"/>
    </source>
</evidence>
<evidence type="ECO:0000256" key="2">
    <source>
        <dbReference type="ARBA" id="ARBA00004496"/>
    </source>
</evidence>
<evidence type="ECO:0000256" key="8">
    <source>
        <dbReference type="ARBA" id="ARBA00022737"/>
    </source>
</evidence>
<dbReference type="SUPFAM" id="SSF49899">
    <property type="entry name" value="Concanavalin A-like lectins/glucanases"/>
    <property type="match status" value="1"/>
</dbReference>
<dbReference type="InterPro" id="IPR051625">
    <property type="entry name" value="Signaling_Regulatory_Domain"/>
</dbReference>
<feature type="repeat" description="RCC1" evidence="12">
    <location>
        <begin position="4367"/>
        <end position="4418"/>
    </location>
</feature>
<feature type="active site" description="Glycyl thioester intermediate" evidence="10">
    <location>
        <position position="4971"/>
    </location>
</feature>
<dbReference type="GO" id="GO:0005737">
    <property type="term" value="C:cytoplasm"/>
    <property type="evidence" value="ECO:0007669"/>
    <property type="project" value="UniProtKB-SubCell"/>
</dbReference>
<feature type="compositionally biased region" description="Polar residues" evidence="13">
    <location>
        <begin position="2753"/>
        <end position="2771"/>
    </location>
</feature>
<dbReference type="PROSITE" id="PS50188">
    <property type="entry name" value="B302_SPRY"/>
    <property type="match status" value="1"/>
</dbReference>
<dbReference type="FunFam" id="2.60.120.920:FF:000015">
    <property type="entry name" value="LOW QUALITY PROTEIN: probable E3 ubiquitin-protein ligase HERC1"/>
    <property type="match status" value="1"/>
</dbReference>
<evidence type="ECO:0000256" key="12">
    <source>
        <dbReference type="PROSITE-ProRule" id="PRU00235"/>
    </source>
</evidence>
<dbReference type="Gene3D" id="3.30.2160.10">
    <property type="entry name" value="Hect, E3 ligase catalytic domain"/>
    <property type="match status" value="1"/>
</dbReference>
<dbReference type="InterPro" id="IPR001870">
    <property type="entry name" value="B30.2/SPRY"/>
</dbReference>
<feature type="repeat" description="RCC1" evidence="12">
    <location>
        <begin position="456"/>
        <end position="508"/>
    </location>
</feature>
<evidence type="ECO:0000256" key="5">
    <source>
        <dbReference type="ARBA" id="ARBA00022490"/>
    </source>
</evidence>
<feature type="compositionally biased region" description="Low complexity" evidence="13">
    <location>
        <begin position="2427"/>
        <end position="2441"/>
    </location>
</feature>
<evidence type="ECO:0000256" key="6">
    <source>
        <dbReference type="ARBA" id="ARBA00022553"/>
    </source>
</evidence>
<feature type="domain" description="B30.2/SPRY" evidence="14">
    <location>
        <begin position="1951"/>
        <end position="2142"/>
    </location>
</feature>
<dbReference type="PANTHER" id="PTHR22872">
    <property type="entry name" value="BTK-BINDING PROTEIN-RELATED"/>
    <property type="match status" value="1"/>
</dbReference>
<sequence>MARAPEYTMGDRGLLVSNKEVITMPQPVVPLKGPLLPDFEQEVPSIEEQEHYLDGMLSSQLGLARSVCSESPFAAILQKRLVVLQRIFYAVVNKYHDKEKLRHKQKLADNSLNLEEGQNNSGSMRTGTDALVEMGVRTGLSLLFSLLRQNWIQTKQMGGINLCNDVLQTACDVIHTLPPLSLSNESKIPHLGLDTLNQITSFLKSSTLPNSTADIAGRTLSSELLLAIYTQRGSLRYLLEWIEMALSASIPFKDVTTGSIRQVYFNQILHQIKETSSCQKSSNVQSSLSVDSEGQTPLYQAAVCLMEEVCHLASDYSKSCSSNPEENRNNNSSTPGPGEATVNSNNPPNNSDCYVWGSNSSHQLAEGSQEKILAPKLAPSFVGVEQMEAGQYCSFTITSDGSVMACGKGSYGRLGLGDSNNQTLPKKINFGINAPIKKLSSSKGSDGHTLALTTEGEIYSWGDGDYGKLGHGNSSTQKYPKLIQGALAGKVVKTMSAGYRHSAAVTVDGELYTWGEGDYGRLGHGDSNSKNLPCMLKDMTNVGQVACGSAHTLAVCKDSRTVWSFGGGDNGKLGHGDTTRVYKPKVIEALTGLYIRKVACTGQSSLALTSTGQVYSWGHGACLGIGSADATSLRPRLIEDLQCTRVVDIACGEGHCLALTHENAVYAWGTNAMGQCGQGHSQSPITRPRKVPGLEGVSVQQISAGTSHSLAWTALPTDRQVISWHKPFCVDLQEETFSLLRGFLERYCQGFDSQVPPSPFPTQLEHMNFVLLCLRLLCTHLSLAMVGGVGSTVLGNQAQPFRNLLFRLMDTNTPDSIQQAVSETLSVGASLLLPPLRQRMELLHDLLPQGPDRWDSLSRGQRMQLSIILTSLQDNSHVASLLGLGHTQETQESFPETYLAEVLMKTILRNLGFHSEQLFNEIEKNSDKGQDWGSLCDGAPPSHLHELLASLQKHLLAYCHVNSADDELVLPAVTLLHQHLSLLLPLAGETLKRCIDLITSSTRAVTVRDRIKKILFKSPAGAMLSHTLHALLLLPVHYIRPLLYELLSLLPYMDKLNRLLPAASILEEQELEWPVHNIPECIDPASLPLPSPTKSWVWLVDMERATSLLIGRCLGGMLIGSVMSHEERETNLWLNTHLFSNGLEGTTTELEKSVSELVSSAMSRQDESEMYEVNFKLPPGEKILLDIAMGCITEPGDGVLNDMQEYAKCRDWDTCDVTDDPLLETVSRFLLAALLKHCGLLAVVKQGLECYTNKNLVEVYRCVYKVRRRLITSKGDVSEVRPTSPSQQGRLQESRGVAEGRRENVEERRGDAEERREDTDTRSRESDTDESDEEVTESPEPVQCEDVYEVKCKSIIRRCVFLLLGVKSAFSAEHDDDPMINQVNSNDDVTHMLPRQQRSEDLANRTTQSMTPDQSPKFKRKRSGRLDPQRLSGSHPEMNSVGASQSEDLHSHRKHTLASRGPHQEPHQGEHSGSQSLQSVKETLRRLRWKTQRHTHAHHIKRTSSQTSITKQLAVEVMNYVTDDGSSLLPLVADEEPGMVTEPSMVATAMEHQQTRADSRLEALSQILEMLSFDEGKSESITVDESVDVLNESTHAPNDSTNVLGESTHGPGPLLLNSVHLQFLAGCFGLGVLNSDAFADAQTHHYQDGIRAANWRTQRETQLVVHRSYEHLVAALELRHKSTTLGKGTRERLLLVNIFALSVKYQAMDISLAVSSRMLPILSSLCDSSVAGPVGPHGAVPEGETTHMSTMLHTASLRLLQTLAITAGVYADKLSSGVLHNLVDLLWEQLNKLLSSLNMSTQQAKSDSSTPEAQLDLKDKEEIEEIIEVKDISSINNSATESALGDFIVFLRRVASSKIIQSKMAQRKWTDLLLTITGVKLSSNSQSVMGLRTRLCAIQLLQTILPSIDTSSQKTERQNVVDLLFSHLSDSMWKTPELIATYKAKETHKKLQCQLAKYSKGSPDSGEGQDGKDSEKLASQEASFDPDRLLNCNVENSYTLVHGTGGRGYGLGSTAISSGCYQWKFLIVKENRGNEGTCVGVSKWPVGDYSHRTTADMWLYRAYSGNLYHNGEQSLALGGFTQGDYVTCVLDMDTRTIAFGKNGEEPKVAFEDVDATELYPCVMFYSSNPGEKVKITDMQVKGISRDLLPGDPLLAPSSTVMVESFVHLIRSLHRKEEWTSYINTAILERLQNVGKLAKFLIDHENPTFPSETDAESIIKEKEDGVTAGAQKDVDVNSEEIKLEDLDGKDVLLEATCSKPNLRDLCSQVWPTLAVIGGVDRGLRVGGTCIHKPSSRRATVLGVLKEGAVCAKVQWDDNEAAVSDAPISTLLPVDPLPFAASKLTGLTANMLQDLMKLTFITEEKQTQSNKQPKSDTKSDVKDAKDEASSLEKSLDADIAAALGEEIPQTVDHNADKKIDRASSPLNLTSTTSQQESTTTSQQPIMTSQSQLATPSVHSAMSLQSSMNSEPSLGSSMNSNMSLDASGNSMDSMFSVGSTETRQISQGIQDQLEGIFDQVEAEVQTVQCLTSQMVSDIITSGMETASSQLHQDHITTSDQPITSTIFESSSGEHTPVIGSQSEPTLASTAKIIKDTVKKEATEKKTKAKNMKESFRGAQNKSFDKGKQVPEMDSFCVTALKLSGLKCISTIMSCSKYAEMLLVPKSSLTNQSKLDEAVSDGVSASANELKDTLKGIMKQLVVHAVLPSPIKSIVTAAEIERAHSVLHNLLLKASAEENMELHTIRDKLEELYMQHKPTSSASNTSNEVSKTESAMSLEELTRGQQERNQPVLDMEQRRLERPQCLLEDDFELPRRRRHQRESILHHLIPPVPQIRHAGVSRNEAAARRFLSLFNRDRMSRSTSPMASTPTQAEAEPSQKAAKPPVAPRPIRAISPERPPPPVAGPLLEMGFTLKQVQRAIEATGNSGEIRAASINNLATWMLENPSEEPELAEEEVVSESITPQSPDEAALYPRIDRMDHTMLDRERPEQPETMVNPEEAEFRESEMITRLQETSNRPPSRRGERFRLGDIRNFVSVGRPSLGFNTRNEEIRDRGSDQRGEARPLYDDLIDLEDDLLDDVGMEEDIFGVDPPEREMVGLFDPYWPDMEEDRLVACDLCQTHTSNFNRHMRLNHPGCGGSSGKQGYRSNGSYVDGWFGGACGTGNPYYLLCSECREKYLCKNKKPQRFSSDIDGGDRSDPRMMSYAPDLLGGDVCNSDETDFLPVDMESKSQGDFQCFDAIMTTLGLSERKPIPDAVTFQESDPLGSNMVNYDNSDDIVTTLGGANKRLRDSKRRLLGEQAMLLQTPFDRLVGLKRSTASMQILLARTIVMKIISLMAVSGSTCSLSAGLESIGLSDIRIIVRLMCLCSSGRIEVPPINHFSSEDSHFENAGSMGNSLTYLCTAIGSLVQDNYAASQLLVKLCTQELMSAAMGVNMSAIDDPKVKKRPSKQADLGDSTLATPSFTVTKALVSLLAKNGTGRQLGQRNGQDLLKNLHSPSSATAKEMTPVGPLHLANSLAACVMSCRLLPSHRQWAAQQLVRTLAAQAKNSTSISSIQVDLSGDMPECAVSKLEAHQNRMAGCTYNNKKNLLATSAHDGTIRIWSLPNRTHQFLQQTCVFNKGQNSGAEDLDGLLLANVMWNSSGKLICGSIDNMVNIWALAGGRGHLDIQPHYVTALAWPQNKGMFEGRMGLSTDSLLVGRLDGSVAIIEVLDNTSFTRHELEHCSRPDVSVCHIAWFDEDKKFAIGFSDGILCLSNKSAFGEPQMIDAHEHSITCLQWDSTGYLLGTCATEDVLKIWGSREQVWYCLHKIQHPGQVTVMEWCNVLGKMDDALIMLASGCTDGRVHVWTIPQPGAHVSTPQSLMSTRDTSPISETSQIHTQDTNSPRSGTSPSPASTPEASVQYRNICVLLGHMTPITSLKFSPNALLLATGCTKGWTNIFSLQESALLQTVTGDGGVQSLCWYGDHGLAACYSRSKDVMVIHYSPDIYSRYKVLALCRKSLKLQGIVGLSQASCLKNLLHRLPLILMEQYLYEKSLVHSGDQLTHSSYLQCLASLTVGLRLDEVLCFMPCPPHMKAQDVSQSMISEWMWLYNYCSAIKASDAIYRKRTFPSAFINAVTGSDGVKKSDVIALDNTKWDWNHDEQIMSWATQRPEDWQLGGKCDAFLWGGGRHGQLCELGRNAVVPTRAASFSSAQQIICGQNCTFVIQSNGSVLGCGEGSYGRLGQGNSDDLHSLTIVSALQGFIVTQLVTSVGSDGHSLALTESGEVFSWGDGDYGKLGHGNSDRQRRPRQIEALQGEDIIHLACGFKHSAVVSADGKLYTFGNGDYGRLGLGSTSNKKVPERVTGLESYQIRMVACGLNHTLCVSTDGNTVWSFGDGDYSKLGHGNSTSKAMPTKIESLSGIGIKKVACGTQFSVALTKDGRVLTWGQDRLIGQTEPSAHNFSRPQEVAALSGYFIEDIAVGSEHTLALTSSGDVWAWGSNGDGQLGLSHTGAVREPTLIPSLSGENVRQISAGRTHSAAWSAPPLPNRSRVSSAWSQLGTPSEIPAQYSHLQSCNIEAIKSRLRVLHHFSDLIYSSWRLLNLAPNQDDLLMKNSGTEGLINGRIRNILAPRVYTLAMVRSIGKTMVQGKNYGPQITVKRLSTRGKKCKPIFTQIARQVVKLKPAELRLPARAWKVKLIGEGADDAGGVFDDTITEMCQELETGVVPLLIPTPNGQNETGYNRDRFILNPAMTSDEHLSMLKFLGILFAVAIRTKKPLHLHLAPVVWKQLAGMPLNKEDLEEVDLLYIQSLQGINDIHLSGINECSFNEMIPLDTFEGHSADGRTIPIVPGGNSIPLTFSNRHVYVERAIYCRAHETDLQVAAIREGMACVIPVPLLSLLTARYLEQLVCGIPEIQTHILKKVVRYREVDEGHPLIQWFWENLEAFTSEEKVLFMRFVSGRSRLPVNPSDIAQRFQIMRVDKAIDSLPTSQTCFFQLRLPPYSSKSKMADRMRYAINNCRSIDMDNYMLTRNIETGVESDDEYLP</sequence>
<dbReference type="InterPro" id="IPR001680">
    <property type="entry name" value="WD40_rpt"/>
</dbReference>
<dbReference type="SMART" id="SM00119">
    <property type="entry name" value="HECTc"/>
    <property type="match status" value="1"/>
</dbReference>
<feature type="compositionally biased region" description="Polar residues" evidence="13">
    <location>
        <begin position="3854"/>
        <end position="3880"/>
    </location>
</feature>
<feature type="region of interest" description="Disordered" evidence="13">
    <location>
        <begin position="1399"/>
        <end position="1481"/>
    </location>
</feature>
<feature type="compositionally biased region" description="Basic and acidic residues" evidence="13">
    <location>
        <begin position="2371"/>
        <end position="2387"/>
    </location>
</feature>
<feature type="region of interest" description="Disordered" evidence="13">
    <location>
        <begin position="2752"/>
        <end position="2793"/>
    </location>
</feature>
<keyword evidence="8" id="KW-0677">Repeat</keyword>
<keyword evidence="7" id="KW-0808">Transferase</keyword>
<feature type="region of interest" description="Disordered" evidence="13">
    <location>
        <begin position="1957"/>
        <end position="1982"/>
    </location>
</feature>
<feature type="compositionally biased region" description="Polar residues" evidence="13">
    <location>
        <begin position="2442"/>
        <end position="2469"/>
    </location>
</feature>
<feature type="repeat" description="RCC1" evidence="12">
    <location>
        <begin position="509"/>
        <end position="558"/>
    </location>
</feature>
<evidence type="ECO:0000256" key="13">
    <source>
        <dbReference type="SAM" id="MobiDB-lite"/>
    </source>
</evidence>
<feature type="repeat" description="RCC1" evidence="12">
    <location>
        <begin position="560"/>
        <end position="611"/>
    </location>
</feature>
<dbReference type="PROSITE" id="PS50294">
    <property type="entry name" value="WD_REPEATS_REGION"/>
    <property type="match status" value="1"/>
</dbReference>
<dbReference type="Pfam" id="PF00415">
    <property type="entry name" value="RCC1"/>
    <property type="match status" value="3"/>
</dbReference>
<dbReference type="PROSITE" id="PS50237">
    <property type="entry name" value="HECT"/>
    <property type="match status" value="1"/>
</dbReference>
<feature type="region of interest" description="Disordered" evidence="13">
    <location>
        <begin position="1276"/>
        <end position="1341"/>
    </location>
</feature>
<keyword evidence="6" id="KW-0597">Phosphoprotein</keyword>
<keyword evidence="11" id="KW-0853">WD repeat</keyword>
<feature type="region of interest" description="Disordered" evidence="13">
    <location>
        <begin position="2363"/>
        <end position="2387"/>
    </location>
</feature>
<protein>
    <recommendedName>
        <fullName evidence="4">HECT-type E3 ubiquitin transferase</fullName>
        <ecNumber evidence="4">2.3.2.26</ecNumber>
    </recommendedName>
</protein>
<feature type="repeat" description="RCC1" evidence="12">
    <location>
        <begin position="4262"/>
        <end position="4313"/>
    </location>
</feature>
<dbReference type="CDD" id="cd00078">
    <property type="entry name" value="HECTc"/>
    <property type="match status" value="1"/>
</dbReference>
<dbReference type="OrthoDB" id="239701at2759"/>
<dbReference type="Gene3D" id="2.130.10.30">
    <property type="entry name" value="Regulator of chromosome condensation 1/beta-lactamase-inhibitor protein II"/>
    <property type="match status" value="2"/>
</dbReference>
<feature type="compositionally biased region" description="Polar residues" evidence="13">
    <location>
        <begin position="1471"/>
        <end position="1481"/>
    </location>
</feature>
<dbReference type="InterPro" id="IPR015943">
    <property type="entry name" value="WD40/YVTN_repeat-like_dom_sf"/>
</dbReference>
<dbReference type="Gene3D" id="3.90.1750.10">
    <property type="entry name" value="Hect, E3 ligase catalytic domains"/>
    <property type="match status" value="1"/>
</dbReference>